<organism evidence="2 3">
    <name type="scientific">Blastopirellula marina</name>
    <dbReference type="NCBI Taxonomy" id="124"/>
    <lineage>
        <taxon>Bacteria</taxon>
        <taxon>Pseudomonadati</taxon>
        <taxon>Planctomycetota</taxon>
        <taxon>Planctomycetia</taxon>
        <taxon>Pirellulales</taxon>
        <taxon>Pirellulaceae</taxon>
        <taxon>Blastopirellula</taxon>
    </lineage>
</organism>
<feature type="compositionally biased region" description="Basic and acidic residues" evidence="1">
    <location>
        <begin position="343"/>
        <end position="363"/>
    </location>
</feature>
<protein>
    <submittedName>
        <fullName evidence="2">Uncharacterized protein</fullName>
    </submittedName>
</protein>
<feature type="compositionally biased region" description="Basic and acidic residues" evidence="1">
    <location>
        <begin position="323"/>
        <end position="333"/>
    </location>
</feature>
<dbReference type="Proteomes" id="UP000238322">
    <property type="component" value="Unassembled WGS sequence"/>
</dbReference>
<reference evidence="2 3" key="1">
    <citation type="submission" date="2018-02" db="EMBL/GenBank/DDBJ databases">
        <title>Comparative genomes isolates from brazilian mangrove.</title>
        <authorList>
            <person name="Araujo J.E."/>
            <person name="Taketani R.G."/>
            <person name="Silva M.C.P."/>
            <person name="Loureco M.V."/>
            <person name="Andreote F.D."/>
        </authorList>
    </citation>
    <scope>NUCLEOTIDE SEQUENCE [LARGE SCALE GENOMIC DNA]</scope>
    <source>
        <strain evidence="2 3">Hex-1 MGV</strain>
    </source>
</reference>
<dbReference type="PROSITE" id="PS00018">
    <property type="entry name" value="EF_HAND_1"/>
    <property type="match status" value="1"/>
</dbReference>
<proteinExistence type="predicted"/>
<name>A0A2S8FVJ8_9BACT</name>
<evidence type="ECO:0000313" key="2">
    <source>
        <dbReference type="EMBL" id="PQO36183.1"/>
    </source>
</evidence>
<evidence type="ECO:0000256" key="1">
    <source>
        <dbReference type="SAM" id="MobiDB-lite"/>
    </source>
</evidence>
<gene>
    <name evidence="2" type="ORF">C5Y83_09720</name>
</gene>
<feature type="region of interest" description="Disordered" evidence="1">
    <location>
        <begin position="1573"/>
        <end position="1597"/>
    </location>
</feature>
<dbReference type="OrthoDB" id="288867at2"/>
<dbReference type="RefSeq" id="WP_105329473.1">
    <property type="nucleotide sequence ID" value="NZ_PUHY01000006.1"/>
</dbReference>
<sequence length="1603" mass="177336">MAKLTPGMKQDWKQRPANNGRPMKRMVRLVVVGTLFVALLAVLIWFLLPPSEQRTYFFAANPIEYDLLATMPLVHSSVADTISEEGNHDPKSFLISRVTVGDFPPLDQVAREASGGHLPGWNDACVLYLQAHTIRFDAEGQPHVVVAMPRFLRNSLADWEQEGVLDLNVLFDWIETANCPTKLVLLDAGTIVTDGQIDLYQNNFAAALEAEFKKRDSSLFLITSHDDGQKSLSRSLHSNSIFSQAIQEALIGKDISDQNNDHQLSLDELYHHICVRVKDHIGTGSIAQTPRLFQGGEGILVDDFPSRFVCRYLREDPLETALEDKAAEKKKPEATPPPPPPKPDAKDGTDGASETDTKDKEKDPRWTTLFAVWQLRDQLAAPPAARGDQVWSPIDFAPQDFRRLDDYLIGFQFRLLYNSGTVEEGKLIKMQQTLTALLQGIQTGTEVNAPDRNRENSPDENLVEAWNTFINSPYYAAWSADLTDQGLRARNDILGWNYCLYYVPQLTQLFDLAGTDSSLSENLALLREIRDVSVAMVSLPSADKPSAVIDRLPFGNAIQNAISQIQTKQRLMGSNLEITSPQSNPNAAMADTLRLIAYLQTSLPSPADRQTMIHALRDFSDLPIPKISFVSESVNVLSQLSSGPLPRASEASMKQLRELHVEIAASDNPPSGDAADAFFQLGRRVEEKIASDTNFPEQVRYNVLVRTLDWRDMPQTIVREVPPLPIRFPVKEKLPHLVVDSNSQSQTMDLETIDRIVDFSITLDATNFTSRNVSFTVKYDQAVLDVAFKNGSFDPNTGILSYRVDASGPLKIEGYASAKLNREQNAARKNQPNVRLAQNETIEFSIPAELIPPGAQNSRVAKLDASLPWADVVELVVQQPGADQPGIFYGPRVQIPLFDNRNSEFKLGVVNRSKLPRSVKVSLYPVVRPPNSVMPRGRIFSQNYHRKPAGNGPGTQGEELEPWRLFSFEIPLANKGADFAPTGIATAANLPKTDQIPPVATRARGSIINAPVDPSRVNWLTFQGPPGPPGPDGKPGQNGKIAATDMSNGLLVVIEDEQNKQPDGSPIRWLRFVEFVARHPKDYLDLQTTVVPVNLIRKLDMIVQPISDDRALPLATWDSEPLTGFVGLPQDLAKVPIRVAWDWAWNGTFGPNELKERQAFGSLNSPTASANLGAILNLDRNSPVERPVLLNVSSAEELPTLRRAFRDVMNLSTGRLNVDASAGFQTLWLDSYQPHIHNEEKPTPPIEILAQSWPENRMPIILPSDTDSVDWMLALSTDTNSFNYASETNPNTIQLGLLEGQNNFLSARPDFTETLYSNRSFGVTLTKSLSEGQLVFAASLQDINAPNLSTKTQETFVGNFVVEVRTGQGLVNSLQIPVVIDKDPPTINIGPTRLDIPVNDGQKITIPVADSASGIKQLEIGAKGPGDTIADKPKIIEPLVGNIVPDPNDPFQRRPQFILNIRPEDFKWDFDTTHILRVVAVNRANLRSKPLDLQIRVLPKVAEPNDVDPMPMMAIQAQVVFVNGRVAEDPKYRPTIKEMPGITAIRAQDGKSWIFQSRQLKAGTNYTLQTSARQSSGGIASAETTAQATPAKDQGPVYQLKFK</sequence>
<accession>A0A2S8FVJ8</accession>
<feature type="compositionally biased region" description="Polar residues" evidence="1">
    <location>
        <begin position="1573"/>
        <end position="1588"/>
    </location>
</feature>
<comment type="caution">
    <text evidence="2">The sequence shown here is derived from an EMBL/GenBank/DDBJ whole genome shotgun (WGS) entry which is preliminary data.</text>
</comment>
<evidence type="ECO:0000313" key="3">
    <source>
        <dbReference type="Proteomes" id="UP000238322"/>
    </source>
</evidence>
<feature type="region of interest" description="Disordered" evidence="1">
    <location>
        <begin position="323"/>
        <end position="363"/>
    </location>
</feature>
<dbReference type="InterPro" id="IPR018247">
    <property type="entry name" value="EF_Hand_1_Ca_BS"/>
</dbReference>
<dbReference type="EMBL" id="PUHY01000006">
    <property type="protein sequence ID" value="PQO36183.1"/>
    <property type="molecule type" value="Genomic_DNA"/>
</dbReference>